<reference evidence="1" key="1">
    <citation type="submission" date="2020-05" db="EMBL/GenBank/DDBJ databases">
        <title>Genomic Encyclopedia of Type Strains, Phase IV (KMG-V): Genome sequencing to study the core and pangenomes of soil and plant-associated prokaryotes.</title>
        <authorList>
            <person name="Whitman W."/>
        </authorList>
    </citation>
    <scope>NUCLEOTIDE SEQUENCE</scope>
    <source>
        <strain evidence="1">16F</strain>
    </source>
</reference>
<dbReference type="EMBL" id="JABSNO010000011">
    <property type="protein sequence ID" value="NRS92723.1"/>
    <property type="molecule type" value="Genomic_DNA"/>
</dbReference>
<proteinExistence type="predicted"/>
<dbReference type="Proteomes" id="UP000610746">
    <property type="component" value="Unassembled WGS sequence"/>
</dbReference>
<comment type="caution">
    <text evidence="1">The sequence shown here is derived from an EMBL/GenBank/DDBJ whole genome shotgun (WGS) entry which is preliminary data.</text>
</comment>
<evidence type="ECO:0000313" key="1">
    <source>
        <dbReference type="EMBL" id="NRS92723.1"/>
    </source>
</evidence>
<sequence>MRNLNLFFIFLILFTILSCDKKSQDVSELDTLRNSSNKKTYPAQQMDSVQAINSITSQKVQDVFDLSSLYIAGNKNTEIDSSIHAQIKFYFYKPDSLTLKPLFKELESLKVKSAKVNNLEVYDVYYKKDTLNFAKFNVEYFDKERKSIGKFDHKSQFILVPAPKKFKKEFKFYFLDFFSKPLNDSIKSGVIK</sequence>
<gene>
    <name evidence="1" type="ORF">HNQ03_001801</name>
</gene>
<organism evidence="1 2">
    <name type="scientific">Frigoriflavimonas asaccharolytica</name>
    <dbReference type="NCBI Taxonomy" id="2735899"/>
    <lineage>
        <taxon>Bacteria</taxon>
        <taxon>Pseudomonadati</taxon>
        <taxon>Bacteroidota</taxon>
        <taxon>Flavobacteriia</taxon>
        <taxon>Flavobacteriales</taxon>
        <taxon>Weeksellaceae</taxon>
        <taxon>Frigoriflavimonas</taxon>
    </lineage>
</organism>
<dbReference type="PROSITE" id="PS51257">
    <property type="entry name" value="PROKAR_LIPOPROTEIN"/>
    <property type="match status" value="1"/>
</dbReference>
<name>A0A8J8G7R6_9FLAO</name>
<dbReference type="AlphaFoldDB" id="A0A8J8G7R6"/>
<evidence type="ECO:0000313" key="2">
    <source>
        <dbReference type="Proteomes" id="UP000610746"/>
    </source>
</evidence>
<accession>A0A8J8G7R6</accession>
<keyword evidence="2" id="KW-1185">Reference proteome</keyword>
<protein>
    <recommendedName>
        <fullName evidence="3">Lipoprotein</fullName>
    </recommendedName>
</protein>
<dbReference type="RefSeq" id="WP_173779313.1">
    <property type="nucleotide sequence ID" value="NZ_JABSNO010000011.1"/>
</dbReference>
<evidence type="ECO:0008006" key="3">
    <source>
        <dbReference type="Google" id="ProtNLM"/>
    </source>
</evidence>